<evidence type="ECO:0000256" key="11">
    <source>
        <dbReference type="ARBA" id="ARBA00034003"/>
    </source>
</evidence>
<dbReference type="EnsemblMetazoa" id="PPAI009712-RA">
    <property type="protein sequence ID" value="PPAI009712-PA"/>
    <property type="gene ID" value="PPAI009712"/>
</dbReference>
<evidence type="ECO:0000256" key="4">
    <source>
        <dbReference type="ARBA" id="ARBA00022723"/>
    </source>
</evidence>
<dbReference type="GO" id="GO:0046872">
    <property type="term" value="F:metal ion binding"/>
    <property type="evidence" value="ECO:0007669"/>
    <property type="project" value="UniProtKB-KW"/>
</dbReference>
<dbReference type="EMBL" id="AJVK01078389">
    <property type="status" value="NOT_ANNOTATED_CDS"/>
    <property type="molecule type" value="Genomic_DNA"/>
</dbReference>
<keyword evidence="9" id="KW-0234">DNA repair</keyword>
<dbReference type="GO" id="GO:0005524">
    <property type="term" value="F:ATP binding"/>
    <property type="evidence" value="ECO:0007669"/>
    <property type="project" value="UniProtKB-KW"/>
</dbReference>
<evidence type="ECO:0000313" key="15">
    <source>
        <dbReference type="Proteomes" id="UP000092462"/>
    </source>
</evidence>
<dbReference type="VEuPathDB" id="VectorBase:PPAI009712"/>
<accession>A0A1B0EZA0</accession>
<evidence type="ECO:0000256" key="9">
    <source>
        <dbReference type="ARBA" id="ARBA00023204"/>
    </source>
</evidence>
<evidence type="ECO:0000256" key="12">
    <source>
        <dbReference type="RuleBase" id="RU004196"/>
    </source>
</evidence>
<dbReference type="InterPro" id="IPR029710">
    <property type="entry name" value="LIG4"/>
</dbReference>
<keyword evidence="15" id="KW-1185">Reference proteome</keyword>
<evidence type="ECO:0000256" key="7">
    <source>
        <dbReference type="ARBA" id="ARBA00022840"/>
    </source>
</evidence>
<keyword evidence="4" id="KW-0479">Metal-binding</keyword>
<organism evidence="14 15">
    <name type="scientific">Phlebotomus papatasi</name>
    <name type="common">Sandfly</name>
    <dbReference type="NCBI Taxonomy" id="29031"/>
    <lineage>
        <taxon>Eukaryota</taxon>
        <taxon>Metazoa</taxon>
        <taxon>Ecdysozoa</taxon>
        <taxon>Arthropoda</taxon>
        <taxon>Hexapoda</taxon>
        <taxon>Insecta</taxon>
        <taxon>Pterygota</taxon>
        <taxon>Neoptera</taxon>
        <taxon>Endopterygota</taxon>
        <taxon>Diptera</taxon>
        <taxon>Nematocera</taxon>
        <taxon>Psychodoidea</taxon>
        <taxon>Psychodidae</taxon>
        <taxon>Phlebotomus</taxon>
        <taxon>Phlebotomus</taxon>
    </lineage>
</organism>
<reference evidence="14" key="1">
    <citation type="submission" date="2022-08" db="UniProtKB">
        <authorList>
            <consortium name="EnsemblMetazoa"/>
        </authorList>
    </citation>
    <scope>IDENTIFICATION</scope>
    <source>
        <strain evidence="14">Israel</strain>
    </source>
</reference>
<dbReference type="GO" id="GO:0003677">
    <property type="term" value="F:DNA binding"/>
    <property type="evidence" value="ECO:0007669"/>
    <property type="project" value="InterPro"/>
</dbReference>
<dbReference type="InterPro" id="IPR000977">
    <property type="entry name" value="DNA_ligase_ATP-dep"/>
</dbReference>
<keyword evidence="7" id="KW-0067">ATP-binding</keyword>
<dbReference type="Pfam" id="PF01068">
    <property type="entry name" value="DNA_ligase_A_M"/>
    <property type="match status" value="1"/>
</dbReference>
<dbReference type="AlphaFoldDB" id="A0A1B0EZA0"/>
<proteinExistence type="inferred from homology"/>
<evidence type="ECO:0000256" key="5">
    <source>
        <dbReference type="ARBA" id="ARBA00022741"/>
    </source>
</evidence>
<evidence type="ECO:0000256" key="1">
    <source>
        <dbReference type="ARBA" id="ARBA00007572"/>
    </source>
</evidence>
<sequence length="455" mass="52293">MSSNENVSCLSKSIKFSSVTELFEKIRETKNAHRKEELLKIFLQTFRNFRENAQKSDKDQNYLQNTSFYPILRLLLPNCDLERGSYGIKEATLGRLYIRVLGIDGKSTEAKTLLEGNPSCADYGEVVYQVMRARSKLESEITVFEVNQGLDSIVNHFQNGHMKKIDDVLVKFISEMTAIDQKWLTRVILKHLPLGIGRQKILNILHPQAIQIYNSSSNLSAVCELMNAPESFTNSASSSHFDIESIKIFNHVKPMLLARISLHLLKETVNQGEYFIETKMDGERFHMHRSGSEYRFFSRNGHNYSDKFGKDFTSGSITPFIHSLIAKNVDSIILDGEMMVWNREESFFYTKGDNYDVKNLQRDDPTLRPVYCVYDVIFLNGESLTKKPYAERRRLLATLVTEKPGSLILGTYKKLRDFDHVLECFNEAIDKCEEGIVIKKMSSHYRPGERAIQTG</sequence>
<dbReference type="GO" id="GO:0006310">
    <property type="term" value="P:DNA recombination"/>
    <property type="evidence" value="ECO:0007669"/>
    <property type="project" value="InterPro"/>
</dbReference>
<dbReference type="GO" id="GO:0071897">
    <property type="term" value="P:DNA biosynthetic process"/>
    <property type="evidence" value="ECO:0007669"/>
    <property type="project" value="InterPro"/>
</dbReference>
<keyword evidence="5" id="KW-0547">Nucleotide-binding</keyword>
<dbReference type="SUPFAM" id="SSF117018">
    <property type="entry name" value="ATP-dependent DNA ligase DNA-binding domain"/>
    <property type="match status" value="1"/>
</dbReference>
<dbReference type="GO" id="GO:0032807">
    <property type="term" value="C:DNA ligase IV complex"/>
    <property type="evidence" value="ECO:0007669"/>
    <property type="project" value="TreeGrafter"/>
</dbReference>
<evidence type="ECO:0000256" key="6">
    <source>
        <dbReference type="ARBA" id="ARBA00022763"/>
    </source>
</evidence>
<dbReference type="GO" id="GO:0006297">
    <property type="term" value="P:nucleotide-excision repair, DNA gap filling"/>
    <property type="evidence" value="ECO:0007669"/>
    <property type="project" value="TreeGrafter"/>
</dbReference>
<keyword evidence="8" id="KW-0460">Magnesium</keyword>
<evidence type="ECO:0000313" key="14">
    <source>
        <dbReference type="EnsemblMetazoa" id="PPAI009712-PA"/>
    </source>
</evidence>
<dbReference type="NCBIfam" id="TIGR00574">
    <property type="entry name" value="dnl1"/>
    <property type="match status" value="1"/>
</dbReference>
<dbReference type="Gene3D" id="1.10.3260.10">
    <property type="entry name" value="DNA ligase, ATP-dependent, N-terminal domain"/>
    <property type="match status" value="1"/>
</dbReference>
<dbReference type="VEuPathDB" id="VectorBase:PPAPM1_007920"/>
<dbReference type="GO" id="GO:0003910">
    <property type="term" value="F:DNA ligase (ATP) activity"/>
    <property type="evidence" value="ECO:0007669"/>
    <property type="project" value="UniProtKB-EC"/>
</dbReference>
<comment type="catalytic activity">
    <reaction evidence="11">
        <text>ATP + (deoxyribonucleotide)n-3'-hydroxyl + 5'-phospho-(deoxyribonucleotide)m = (deoxyribonucleotide)n+m + AMP + diphosphate.</text>
        <dbReference type="EC" id="6.5.1.1"/>
    </reaction>
</comment>
<dbReference type="SUPFAM" id="SSF56091">
    <property type="entry name" value="DNA ligase/mRNA capping enzyme, catalytic domain"/>
    <property type="match status" value="1"/>
</dbReference>
<comment type="similarity">
    <text evidence="1 12">Belongs to the ATP-dependent DNA ligase family.</text>
</comment>
<keyword evidence="10" id="KW-0539">Nucleus</keyword>
<dbReference type="Pfam" id="PF04675">
    <property type="entry name" value="DNA_ligase_A_N"/>
    <property type="match status" value="1"/>
</dbReference>
<dbReference type="CDD" id="cd07903">
    <property type="entry name" value="Adenylation_DNA_ligase_IV"/>
    <property type="match status" value="1"/>
</dbReference>
<evidence type="ECO:0000256" key="10">
    <source>
        <dbReference type="ARBA" id="ARBA00023242"/>
    </source>
</evidence>
<dbReference type="GO" id="GO:0006303">
    <property type="term" value="P:double-strand break repair via nonhomologous end joining"/>
    <property type="evidence" value="ECO:0007669"/>
    <property type="project" value="TreeGrafter"/>
</dbReference>
<dbReference type="InterPro" id="IPR036599">
    <property type="entry name" value="DNA_ligase_N_sf"/>
</dbReference>
<evidence type="ECO:0000256" key="3">
    <source>
        <dbReference type="ARBA" id="ARBA00022598"/>
    </source>
</evidence>
<keyword evidence="3" id="KW-0436">Ligase</keyword>
<protein>
    <recommendedName>
        <fullName evidence="2">DNA ligase (ATP)</fullName>
        <ecNumber evidence="2">6.5.1.1</ecNumber>
    </recommendedName>
</protein>
<keyword evidence="6" id="KW-0227">DNA damage</keyword>
<dbReference type="Gene3D" id="3.30.470.30">
    <property type="entry name" value="DNA ligase/mRNA capping enzyme"/>
    <property type="match status" value="1"/>
</dbReference>
<dbReference type="InterPro" id="IPR012308">
    <property type="entry name" value="DNA_ligase_ATP-dep_N"/>
</dbReference>
<feature type="domain" description="ATP-dependent DNA ligase family profile" evidence="13">
    <location>
        <begin position="362"/>
        <end position="455"/>
    </location>
</feature>
<dbReference type="InterPro" id="IPR012310">
    <property type="entry name" value="DNA_ligase_ATP-dep_cent"/>
</dbReference>
<dbReference type="EC" id="6.5.1.1" evidence="2"/>
<dbReference type="InterPro" id="IPR044125">
    <property type="entry name" value="Adenylation_DNA_ligase_IV"/>
</dbReference>
<dbReference type="PROSITE" id="PS50160">
    <property type="entry name" value="DNA_LIGASE_A3"/>
    <property type="match status" value="1"/>
</dbReference>
<name>A0A1B0EZA0_PHLPP</name>
<evidence type="ECO:0000256" key="2">
    <source>
        <dbReference type="ARBA" id="ARBA00012727"/>
    </source>
</evidence>
<dbReference type="GO" id="GO:0005958">
    <property type="term" value="C:DNA-dependent protein kinase-DNA ligase 4 complex"/>
    <property type="evidence" value="ECO:0007669"/>
    <property type="project" value="TreeGrafter"/>
</dbReference>
<evidence type="ECO:0000256" key="8">
    <source>
        <dbReference type="ARBA" id="ARBA00022842"/>
    </source>
</evidence>
<dbReference type="PANTHER" id="PTHR45997:SF1">
    <property type="entry name" value="DNA LIGASE 4"/>
    <property type="match status" value="1"/>
</dbReference>
<dbReference type="Proteomes" id="UP000092462">
    <property type="component" value="Unassembled WGS sequence"/>
</dbReference>
<dbReference type="PANTHER" id="PTHR45997">
    <property type="entry name" value="DNA LIGASE 4"/>
    <property type="match status" value="1"/>
</dbReference>
<evidence type="ECO:0000259" key="13">
    <source>
        <dbReference type="PROSITE" id="PS50160"/>
    </source>
</evidence>